<organism evidence="2 3">
    <name type="scientific">Hortaea werneckii</name>
    <name type="common">Black yeast</name>
    <name type="synonym">Cladosporium werneckii</name>
    <dbReference type="NCBI Taxonomy" id="91943"/>
    <lineage>
        <taxon>Eukaryota</taxon>
        <taxon>Fungi</taxon>
        <taxon>Dikarya</taxon>
        <taxon>Ascomycota</taxon>
        <taxon>Pezizomycotina</taxon>
        <taxon>Dothideomycetes</taxon>
        <taxon>Dothideomycetidae</taxon>
        <taxon>Mycosphaerellales</taxon>
        <taxon>Teratosphaeriaceae</taxon>
        <taxon>Hortaea</taxon>
    </lineage>
</organism>
<proteinExistence type="predicted"/>
<evidence type="ECO:0008006" key="4">
    <source>
        <dbReference type="Google" id="ProtNLM"/>
    </source>
</evidence>
<feature type="region of interest" description="Disordered" evidence="1">
    <location>
        <begin position="156"/>
        <end position="188"/>
    </location>
</feature>
<dbReference type="GO" id="GO:0007034">
    <property type="term" value="P:vacuolar transport"/>
    <property type="evidence" value="ECO:0007669"/>
    <property type="project" value="TreeGrafter"/>
</dbReference>
<dbReference type="InterPro" id="IPR013640">
    <property type="entry name" value="Vfa1"/>
</dbReference>
<dbReference type="GO" id="GO:0005768">
    <property type="term" value="C:endosome"/>
    <property type="evidence" value="ECO:0007669"/>
    <property type="project" value="TreeGrafter"/>
</dbReference>
<dbReference type="AlphaFoldDB" id="A0A3M6XUR1"/>
<reference evidence="2 3" key="1">
    <citation type="journal article" date="2018" name="BMC Genomics">
        <title>Genomic evidence for intraspecific hybridization in a clonal and extremely halotolerant yeast.</title>
        <authorList>
            <person name="Gostincar C."/>
            <person name="Stajich J.E."/>
            <person name="Zupancic J."/>
            <person name="Zalar P."/>
            <person name="Gunde-Cimerman N."/>
        </authorList>
    </citation>
    <scope>NUCLEOTIDE SEQUENCE [LARGE SCALE GENOMIC DNA]</scope>
    <source>
        <strain evidence="2 3">EXF-6654</strain>
    </source>
</reference>
<name>A0A3M6XUR1_HORWE</name>
<accession>A0A3M6XUR1</accession>
<feature type="compositionally biased region" description="Basic and acidic residues" evidence="1">
    <location>
        <begin position="94"/>
        <end position="141"/>
    </location>
</feature>
<dbReference type="PANTHER" id="PTHR28218">
    <property type="entry name" value="VPS4-ASSOCIATED PROTEIN 1"/>
    <property type="match status" value="1"/>
</dbReference>
<sequence length="206" mass="23689">MSTSPKNLYHRRLVAEPAAKSCWICYKPSSTVLITPDQDDYFYICPGHLKDGKFAIAKDAEDLAEKKRKEDLDKEIESVKKEYEEKMKKKIDKKQKESGEKDKAESSSAEKEADEAEREKEKKLKELEGKKEPEKPKVDGPRIFELQKNFWQMRLQKKRDAEVARRNQQRLRQPGLFPSVPSNENFPGFSAYHTAAGKGSHAVSSL</sequence>
<dbReference type="EMBL" id="QWIK01001460">
    <property type="protein sequence ID" value="RMX94537.1"/>
    <property type="molecule type" value="Genomic_DNA"/>
</dbReference>
<evidence type="ECO:0000313" key="3">
    <source>
        <dbReference type="Proteomes" id="UP000282582"/>
    </source>
</evidence>
<dbReference type="PANTHER" id="PTHR28218:SF1">
    <property type="entry name" value="VPS4-ASSOCIATED PROTEIN 1"/>
    <property type="match status" value="1"/>
</dbReference>
<dbReference type="Proteomes" id="UP000282582">
    <property type="component" value="Unassembled WGS sequence"/>
</dbReference>
<evidence type="ECO:0000313" key="2">
    <source>
        <dbReference type="EMBL" id="RMX94537.1"/>
    </source>
</evidence>
<dbReference type="Pfam" id="PF08432">
    <property type="entry name" value="Vfa1"/>
    <property type="match status" value="1"/>
</dbReference>
<comment type="caution">
    <text evidence="2">The sequence shown here is derived from an EMBL/GenBank/DDBJ whole genome shotgun (WGS) entry which is preliminary data.</text>
</comment>
<gene>
    <name evidence="2" type="ORF">D0868_12241</name>
</gene>
<protein>
    <recommendedName>
        <fullName evidence="4">DUF1742-domain-containing protein</fullName>
    </recommendedName>
</protein>
<feature type="region of interest" description="Disordered" evidence="1">
    <location>
        <begin position="85"/>
        <end position="141"/>
    </location>
</feature>
<evidence type="ECO:0000256" key="1">
    <source>
        <dbReference type="SAM" id="MobiDB-lite"/>
    </source>
</evidence>